<comment type="caution">
    <text evidence="1">The sequence shown here is derived from an EMBL/GenBank/DDBJ whole genome shotgun (WGS) entry which is preliminary data.</text>
</comment>
<proteinExistence type="predicted"/>
<dbReference type="EMBL" id="LAZR01047884">
    <property type="protein sequence ID" value="KKK93182.1"/>
    <property type="molecule type" value="Genomic_DNA"/>
</dbReference>
<name>A0A0F8ZH89_9ZZZZ</name>
<sequence>MLLKEVAARADKILERITHGMKLYPSNFLPVRSQVMVQISRLEIPVEVAFDVHEIDGLTDNEIEVFLRKRLADNFISSVNPVYDAITEPGDNS</sequence>
<gene>
    <name evidence="1" type="ORF">LCGC14_2695470</name>
</gene>
<organism evidence="1">
    <name type="scientific">marine sediment metagenome</name>
    <dbReference type="NCBI Taxonomy" id="412755"/>
    <lineage>
        <taxon>unclassified sequences</taxon>
        <taxon>metagenomes</taxon>
        <taxon>ecological metagenomes</taxon>
    </lineage>
</organism>
<protein>
    <submittedName>
        <fullName evidence="1">Uncharacterized protein</fullName>
    </submittedName>
</protein>
<dbReference type="AlphaFoldDB" id="A0A0F8ZH89"/>
<accession>A0A0F8ZH89</accession>
<reference evidence="1" key="1">
    <citation type="journal article" date="2015" name="Nature">
        <title>Complex archaea that bridge the gap between prokaryotes and eukaryotes.</title>
        <authorList>
            <person name="Spang A."/>
            <person name="Saw J.H."/>
            <person name="Jorgensen S.L."/>
            <person name="Zaremba-Niedzwiedzka K."/>
            <person name="Martijn J."/>
            <person name="Lind A.E."/>
            <person name="van Eijk R."/>
            <person name="Schleper C."/>
            <person name="Guy L."/>
            <person name="Ettema T.J."/>
        </authorList>
    </citation>
    <scope>NUCLEOTIDE SEQUENCE</scope>
</reference>
<feature type="non-terminal residue" evidence="1">
    <location>
        <position position="93"/>
    </location>
</feature>
<evidence type="ECO:0000313" key="1">
    <source>
        <dbReference type="EMBL" id="KKK93182.1"/>
    </source>
</evidence>